<reference evidence="3" key="1">
    <citation type="submission" date="2022-07" db="EMBL/GenBank/DDBJ databases">
        <title>The genome of Lyophyllum shimeji provides insight into the initial evolution of ectomycorrhizal fungal genome.</title>
        <authorList>
            <person name="Kobayashi Y."/>
            <person name="Shibata T."/>
            <person name="Hirakawa H."/>
            <person name="Shigenobu S."/>
            <person name="Nishiyama T."/>
            <person name="Yamada A."/>
            <person name="Hasebe M."/>
            <person name="Kawaguchi M."/>
        </authorList>
    </citation>
    <scope>NUCLEOTIDE SEQUENCE</scope>
    <source>
        <strain evidence="3">AT787</strain>
    </source>
</reference>
<feature type="region of interest" description="Disordered" evidence="1">
    <location>
        <begin position="213"/>
        <end position="233"/>
    </location>
</feature>
<dbReference type="EMBL" id="BRPK01000004">
    <property type="protein sequence ID" value="GLB37615.1"/>
    <property type="molecule type" value="Genomic_DNA"/>
</dbReference>
<evidence type="ECO:0000313" key="3">
    <source>
        <dbReference type="EMBL" id="GLB37615.1"/>
    </source>
</evidence>
<dbReference type="Proteomes" id="UP001063166">
    <property type="component" value="Unassembled WGS sequence"/>
</dbReference>
<accession>A0A9P3UNA1</accession>
<keyword evidence="2" id="KW-0732">Signal</keyword>
<sequence>MPSSIVALPLILLLHAYTIRAAPLISLSPDPSDLSRRGSMALFLGITIEDPCATLQILRDENDGCATQDFLFFDRLLESHCDRGRLDDRSLLGSGFKFVSKHGSSKAKALDIVDGLGGDLRHRENYDHIVDRAFLVGELERSGRHKDATSINAEPPGSDSPAGEKHRRQYRRDRLSDDENHECSHEGQTAKVLGSRAMGFGVHATQTCETRRAYAAEAATRHSSRLSEPTQST</sequence>
<feature type="region of interest" description="Disordered" evidence="1">
    <location>
        <begin position="144"/>
        <end position="188"/>
    </location>
</feature>
<evidence type="ECO:0000313" key="4">
    <source>
        <dbReference type="Proteomes" id="UP001063166"/>
    </source>
</evidence>
<name>A0A9P3UNA1_LYOSH</name>
<feature type="chain" id="PRO_5040444175" evidence="2">
    <location>
        <begin position="22"/>
        <end position="233"/>
    </location>
</feature>
<comment type="caution">
    <text evidence="3">The sequence shown here is derived from an EMBL/GenBank/DDBJ whole genome shotgun (WGS) entry which is preliminary data.</text>
</comment>
<evidence type="ECO:0000256" key="2">
    <source>
        <dbReference type="SAM" id="SignalP"/>
    </source>
</evidence>
<feature type="signal peptide" evidence="2">
    <location>
        <begin position="1"/>
        <end position="21"/>
    </location>
</feature>
<gene>
    <name evidence="3" type="ORF">LshimejAT787_0406660</name>
</gene>
<dbReference type="AlphaFoldDB" id="A0A9P3UNA1"/>
<protein>
    <submittedName>
        <fullName evidence="3">Uncharacterized protein</fullName>
    </submittedName>
</protein>
<feature type="compositionally biased region" description="Basic and acidic residues" evidence="1">
    <location>
        <begin position="172"/>
        <end position="185"/>
    </location>
</feature>
<evidence type="ECO:0000256" key="1">
    <source>
        <dbReference type="SAM" id="MobiDB-lite"/>
    </source>
</evidence>
<dbReference type="OrthoDB" id="10612320at2759"/>
<organism evidence="3 4">
    <name type="scientific">Lyophyllum shimeji</name>
    <name type="common">Hon-shimeji</name>
    <name type="synonym">Tricholoma shimeji</name>
    <dbReference type="NCBI Taxonomy" id="47721"/>
    <lineage>
        <taxon>Eukaryota</taxon>
        <taxon>Fungi</taxon>
        <taxon>Dikarya</taxon>
        <taxon>Basidiomycota</taxon>
        <taxon>Agaricomycotina</taxon>
        <taxon>Agaricomycetes</taxon>
        <taxon>Agaricomycetidae</taxon>
        <taxon>Agaricales</taxon>
        <taxon>Tricholomatineae</taxon>
        <taxon>Lyophyllaceae</taxon>
        <taxon>Lyophyllum</taxon>
    </lineage>
</organism>
<keyword evidence="4" id="KW-1185">Reference proteome</keyword>
<proteinExistence type="predicted"/>